<keyword evidence="2" id="KW-1185">Reference proteome</keyword>
<dbReference type="Proteomes" id="UP000195667">
    <property type="component" value="Unassembled WGS sequence"/>
</dbReference>
<gene>
    <name evidence="1" type="ORF">CRENPOLYSF1_620017</name>
</gene>
<protein>
    <submittedName>
        <fullName evidence="1">Uncharacterized protein</fullName>
    </submittedName>
</protein>
<name>A0A1R4HFN2_9GAMM</name>
<dbReference type="EMBL" id="FUKI01000140">
    <property type="protein sequence ID" value="SJM95036.1"/>
    <property type="molecule type" value="Genomic_DNA"/>
</dbReference>
<accession>A0A1R4HFN2</accession>
<evidence type="ECO:0000313" key="1">
    <source>
        <dbReference type="EMBL" id="SJM95036.1"/>
    </source>
</evidence>
<organism evidence="1 2">
    <name type="scientific">Crenothrix polyspora</name>
    <dbReference type="NCBI Taxonomy" id="360316"/>
    <lineage>
        <taxon>Bacteria</taxon>
        <taxon>Pseudomonadati</taxon>
        <taxon>Pseudomonadota</taxon>
        <taxon>Gammaproteobacteria</taxon>
        <taxon>Methylococcales</taxon>
        <taxon>Crenotrichaceae</taxon>
        <taxon>Crenothrix</taxon>
    </lineage>
</organism>
<evidence type="ECO:0000313" key="2">
    <source>
        <dbReference type="Proteomes" id="UP000195667"/>
    </source>
</evidence>
<proteinExistence type="predicted"/>
<dbReference type="AlphaFoldDB" id="A0A1R4HFN2"/>
<sequence length="57" mass="6357">MHVFHNLAGLSGKQWDTKQPVSNSTTLSLAYVPSKVGSLIIVWPENKLILRHSLLQC</sequence>
<reference evidence="2" key="1">
    <citation type="submission" date="2017-02" db="EMBL/GenBank/DDBJ databases">
        <authorList>
            <person name="Daims H."/>
        </authorList>
    </citation>
    <scope>NUCLEOTIDE SEQUENCE [LARGE SCALE GENOMIC DNA]</scope>
</reference>